<comment type="caution">
    <text evidence="2">The sequence shown here is derived from an EMBL/GenBank/DDBJ whole genome shotgun (WGS) entry which is preliminary data.</text>
</comment>
<evidence type="ECO:0000256" key="1">
    <source>
        <dbReference type="SAM" id="Phobius"/>
    </source>
</evidence>
<dbReference type="Proteomes" id="UP000192758">
    <property type="component" value="Unassembled WGS sequence"/>
</dbReference>
<protein>
    <submittedName>
        <fullName evidence="2">Uncharacterized protein</fullName>
    </submittedName>
</protein>
<reference evidence="2 3" key="1">
    <citation type="journal article" date="2017" name="Environ. Microbiol.">
        <title>Decay of the glycolytic pathway and adaptation to intranuclear parasitism within Enterocytozoonidae microsporidia.</title>
        <authorList>
            <person name="Wiredu Boakye D."/>
            <person name="Jaroenlak P."/>
            <person name="Prachumwat A."/>
            <person name="Williams T.A."/>
            <person name="Bateman K.S."/>
            <person name="Itsathitphaisarn O."/>
            <person name="Sritunyalucksana K."/>
            <person name="Paszkiewicz K.H."/>
            <person name="Moore K.A."/>
            <person name="Stentiford G.D."/>
            <person name="Williams B.A."/>
        </authorList>
    </citation>
    <scope>NUCLEOTIDE SEQUENCE [LARGE SCALE GENOMIC DNA]</scope>
    <source>
        <strain evidence="2 3">TH1</strain>
    </source>
</reference>
<dbReference type="VEuPathDB" id="MicrosporidiaDB:EHP00_2630"/>
<proteinExistence type="predicted"/>
<keyword evidence="1" id="KW-0472">Membrane</keyword>
<accession>A0A1W0E8M6</accession>
<sequence length="120" mass="14269">MVMPTKKQLSENEKKMIFKYKDEKLPMAQTIRLTVLRTGKKEGEEYLEEFINLLLLLLLSLLLLLLVLHCCCCFPLLLLILPYGLCSLASFFLFFLFLFFFYLLILPWIKRMGKFCKKFL</sequence>
<keyword evidence="3" id="KW-1185">Reference proteome</keyword>
<keyword evidence="1" id="KW-0812">Transmembrane</keyword>
<organism evidence="2 3">
    <name type="scientific">Ecytonucleospora hepatopenaei</name>
    <dbReference type="NCBI Taxonomy" id="646526"/>
    <lineage>
        <taxon>Eukaryota</taxon>
        <taxon>Fungi</taxon>
        <taxon>Fungi incertae sedis</taxon>
        <taxon>Microsporidia</taxon>
        <taxon>Enterocytozoonidae</taxon>
        <taxon>Ecytonucleospora</taxon>
    </lineage>
</organism>
<dbReference type="AlphaFoldDB" id="A0A1W0E8M6"/>
<name>A0A1W0E8M6_9MICR</name>
<feature type="transmembrane region" description="Helical" evidence="1">
    <location>
        <begin position="87"/>
        <end position="109"/>
    </location>
</feature>
<gene>
    <name evidence="2" type="ORF">EHP00_2630</name>
</gene>
<evidence type="ECO:0000313" key="3">
    <source>
        <dbReference type="Proteomes" id="UP000192758"/>
    </source>
</evidence>
<dbReference type="EMBL" id="MNPJ01000006">
    <property type="protein sequence ID" value="OQS55615.1"/>
    <property type="molecule type" value="Genomic_DNA"/>
</dbReference>
<evidence type="ECO:0000313" key="2">
    <source>
        <dbReference type="EMBL" id="OQS55615.1"/>
    </source>
</evidence>
<keyword evidence="1" id="KW-1133">Transmembrane helix</keyword>
<feature type="transmembrane region" description="Helical" evidence="1">
    <location>
        <begin position="50"/>
        <end position="81"/>
    </location>
</feature>